<name>A0ABQ7R4S8_PLUXY</name>
<comment type="caution">
    <text evidence="2">The sequence shown here is derived from an EMBL/GenBank/DDBJ whole genome shotgun (WGS) entry which is preliminary data.</text>
</comment>
<evidence type="ECO:0000256" key="1">
    <source>
        <dbReference type="SAM" id="MobiDB-lite"/>
    </source>
</evidence>
<keyword evidence="3" id="KW-1185">Reference proteome</keyword>
<feature type="compositionally biased region" description="Polar residues" evidence="1">
    <location>
        <begin position="84"/>
        <end position="94"/>
    </location>
</feature>
<accession>A0ABQ7R4S8</accession>
<feature type="region of interest" description="Disordered" evidence="1">
    <location>
        <begin position="1"/>
        <end position="94"/>
    </location>
</feature>
<dbReference type="EMBL" id="JAHIBW010000003">
    <property type="protein sequence ID" value="KAG7312268.1"/>
    <property type="molecule type" value="Genomic_DNA"/>
</dbReference>
<evidence type="ECO:0000313" key="3">
    <source>
        <dbReference type="Proteomes" id="UP000823941"/>
    </source>
</evidence>
<organism evidence="2 3">
    <name type="scientific">Plutella xylostella</name>
    <name type="common">Diamondback moth</name>
    <name type="synonym">Plutella maculipennis</name>
    <dbReference type="NCBI Taxonomy" id="51655"/>
    <lineage>
        <taxon>Eukaryota</taxon>
        <taxon>Metazoa</taxon>
        <taxon>Ecdysozoa</taxon>
        <taxon>Arthropoda</taxon>
        <taxon>Hexapoda</taxon>
        <taxon>Insecta</taxon>
        <taxon>Pterygota</taxon>
        <taxon>Neoptera</taxon>
        <taxon>Endopterygota</taxon>
        <taxon>Lepidoptera</taxon>
        <taxon>Glossata</taxon>
        <taxon>Ditrysia</taxon>
        <taxon>Yponomeutoidea</taxon>
        <taxon>Plutellidae</taxon>
        <taxon>Plutella</taxon>
    </lineage>
</organism>
<dbReference type="Proteomes" id="UP000823941">
    <property type="component" value="Chromosome 3"/>
</dbReference>
<protein>
    <submittedName>
        <fullName evidence="2">Uncharacterized protein</fullName>
    </submittedName>
</protein>
<reference evidence="2 3" key="1">
    <citation type="submission" date="2021-06" db="EMBL/GenBank/DDBJ databases">
        <title>A haploid diamondback moth (Plutella xylostella L.) genome assembly resolves 31 chromosomes and identifies a diamide resistance mutation.</title>
        <authorList>
            <person name="Ward C.M."/>
            <person name="Perry K.D."/>
            <person name="Baker G."/>
            <person name="Powis K."/>
            <person name="Heckel D.G."/>
            <person name="Baxter S.W."/>
        </authorList>
    </citation>
    <scope>NUCLEOTIDE SEQUENCE [LARGE SCALE GENOMIC DNA]</scope>
    <source>
        <strain evidence="2 3">LV</strain>
        <tissue evidence="2">Single pupa</tissue>
    </source>
</reference>
<proteinExistence type="predicted"/>
<sequence>MFDTEGSRVSAGAYSGDDKQAITSRGPALTSPRPAPRPPPARAAHTCRSFLSLPRVRGAGGRDHEHSGSTRAPRRTCSRDSVRRQQTTMTAGDL</sequence>
<evidence type="ECO:0000313" key="2">
    <source>
        <dbReference type="EMBL" id="KAG7312268.1"/>
    </source>
</evidence>
<gene>
    <name evidence="2" type="ORF">JYU34_001740</name>
</gene>